<organism evidence="1 2">
    <name type="scientific">Globodera rostochiensis</name>
    <name type="common">Golden nematode worm</name>
    <name type="synonym">Heterodera rostochiensis</name>
    <dbReference type="NCBI Taxonomy" id="31243"/>
    <lineage>
        <taxon>Eukaryota</taxon>
        <taxon>Metazoa</taxon>
        <taxon>Ecdysozoa</taxon>
        <taxon>Nematoda</taxon>
        <taxon>Chromadorea</taxon>
        <taxon>Rhabditida</taxon>
        <taxon>Tylenchina</taxon>
        <taxon>Tylenchomorpha</taxon>
        <taxon>Tylenchoidea</taxon>
        <taxon>Heteroderidae</taxon>
        <taxon>Heteroderinae</taxon>
        <taxon>Globodera</taxon>
    </lineage>
</organism>
<proteinExistence type="predicted"/>
<protein>
    <submittedName>
        <fullName evidence="2">Uncharacterized protein</fullName>
    </submittedName>
</protein>
<dbReference type="WBParaSite" id="Gr19_v10_g13568.t1">
    <property type="protein sequence ID" value="Gr19_v10_g13568.t1"/>
    <property type="gene ID" value="Gr19_v10_g13568"/>
</dbReference>
<accession>A0A914H4H3</accession>
<keyword evidence="1" id="KW-1185">Reference proteome</keyword>
<dbReference type="Proteomes" id="UP000887572">
    <property type="component" value="Unplaced"/>
</dbReference>
<reference evidence="2" key="1">
    <citation type="submission" date="2022-11" db="UniProtKB">
        <authorList>
            <consortium name="WormBaseParasite"/>
        </authorList>
    </citation>
    <scope>IDENTIFICATION</scope>
</reference>
<evidence type="ECO:0000313" key="2">
    <source>
        <dbReference type="WBParaSite" id="Gr19_v10_g13568.t1"/>
    </source>
</evidence>
<name>A0A914H4H3_GLORO</name>
<dbReference type="AlphaFoldDB" id="A0A914H4H3"/>
<evidence type="ECO:0000313" key="1">
    <source>
        <dbReference type="Proteomes" id="UP000887572"/>
    </source>
</evidence>
<sequence>MAISLFLSPLASQRRSHSHRSRPAVVVVVHLCPPPGDVFVGYVLFGLLAVPLHRADTDWPEQDNNNNNSKQFMNDYLHVSVAGVNVQKLHRPIDQPKKLSATVLIVRPSVVRSLLI</sequence>